<keyword evidence="3" id="KW-1185">Reference proteome</keyword>
<evidence type="ECO:0000313" key="3">
    <source>
        <dbReference type="Proteomes" id="UP001343698"/>
    </source>
</evidence>
<feature type="transmembrane region" description="Helical" evidence="1">
    <location>
        <begin position="12"/>
        <end position="33"/>
    </location>
</feature>
<dbReference type="InterPro" id="IPR011989">
    <property type="entry name" value="ARM-like"/>
</dbReference>
<keyword evidence="1" id="KW-1133">Transmembrane helix</keyword>
<name>A0ABU7IJX7_9FLAO</name>
<dbReference type="SUPFAM" id="SSF48371">
    <property type="entry name" value="ARM repeat"/>
    <property type="match status" value="1"/>
</dbReference>
<keyword evidence="1" id="KW-0812">Transmembrane</keyword>
<dbReference type="Proteomes" id="UP001343698">
    <property type="component" value="Unassembled WGS sequence"/>
</dbReference>
<reference evidence="2 3" key="1">
    <citation type="submission" date="2024-01" db="EMBL/GenBank/DDBJ databases">
        <title>Maribacter spp. originated from different algae showed divergent polysaccharides utilization ability.</title>
        <authorList>
            <person name="Wang H."/>
            <person name="Wu Y."/>
        </authorList>
    </citation>
    <scope>NUCLEOTIDE SEQUENCE [LARGE SCALE GENOMIC DNA]</scope>
    <source>
        <strain evidence="2 3">KPT27_14</strain>
    </source>
</reference>
<comment type="caution">
    <text evidence="2">The sequence shown here is derived from an EMBL/GenBank/DDBJ whole genome shotgun (WGS) entry which is preliminary data.</text>
</comment>
<dbReference type="RefSeq" id="WP_272637237.1">
    <property type="nucleotide sequence ID" value="NZ_JAZDDF010000005.1"/>
</dbReference>
<protein>
    <submittedName>
        <fullName evidence="2">HEAT repeat domain-containing protein</fullName>
    </submittedName>
</protein>
<sequence>MITSPKIPTDLLWGLSSFFIGLAVVYLISVFYFRNRITKEAQKIREKKKELSPIVSEFLFYDENGDKIEKINYIGLKIEVRELIKNPFDRKVLTEILMDLRKDVSGSTRAELFHIYQDLGLHEDAYKKLKSWRWEDIAKGIFELTQMHMEEAYMPITRFINDRRPTVRKQAEIAVVTLKREGITFFLDHTKYKISEWQQLKLLDVVRNKEDYLAPPFRLWLTSKNNFVVLFALRLIKHYNQNDARTSLITLVHHKSDHIKRETIHCIKEFNITEALPVLKSVFDRNSTDIRMHILDTVAEIGSEADLPFLENIEGQNYSFMVKNKAVRAINTIKPEAILPTKDIEKVTEPKVPENEVDQMEADETEHEFQSETITYKAQNLELPTSQPKFMDEEILDADELFLDTQTWEPSIEEIEEEEMQTLDLEDALELTEEEIAFLPLVIDSDREGIANVSEEKEISLNDLPVVFEELKTKARPIAFDCSFLPLVVERREQAFKNPLQIRVDFEEVLGVQKSEPVSVSSLNVDYEEVLVKPKTEPVRPESMDVAYEEIRAPQADAHIDELQLDLLDFSDMNSAEDTVDKNSIAFPDSEENSMEWPLDFEWESQENESQDAEIILEENTSETVFSLEDLIPKPKFYDDMETMALLENIEELGDEREIPFLKSLLESETSPAVLERVGTILDHFIATYTKQTVAENMEALKEYSVFEELISKGDLETKLFLLNEIAEVGDAKELHLLHTLVSDAHKGIRETALKVLHSLQNRLQETTLDPGLLEDDTPLSIEQLLNQDNSDFFELNFELAGTTKGTNERKYTRSFNTGDRNTLFDHLCNMSSKFYNKKNG</sequence>
<dbReference type="InterPro" id="IPR016024">
    <property type="entry name" value="ARM-type_fold"/>
</dbReference>
<keyword evidence="1" id="KW-0472">Membrane</keyword>
<organism evidence="2 3">
    <name type="scientific">Maribacter flavus</name>
    <dbReference type="NCBI Taxonomy" id="1658664"/>
    <lineage>
        <taxon>Bacteria</taxon>
        <taxon>Pseudomonadati</taxon>
        <taxon>Bacteroidota</taxon>
        <taxon>Flavobacteriia</taxon>
        <taxon>Flavobacteriales</taxon>
        <taxon>Flavobacteriaceae</taxon>
        <taxon>Maribacter</taxon>
    </lineage>
</organism>
<accession>A0ABU7IJX7</accession>
<proteinExistence type="predicted"/>
<evidence type="ECO:0000256" key="1">
    <source>
        <dbReference type="SAM" id="Phobius"/>
    </source>
</evidence>
<dbReference type="EMBL" id="JAZDDF010000005">
    <property type="protein sequence ID" value="MEE1973266.1"/>
    <property type="molecule type" value="Genomic_DNA"/>
</dbReference>
<dbReference type="Gene3D" id="1.25.10.10">
    <property type="entry name" value="Leucine-rich Repeat Variant"/>
    <property type="match status" value="1"/>
</dbReference>
<gene>
    <name evidence="2" type="ORF">V1H85_12465</name>
</gene>
<evidence type="ECO:0000313" key="2">
    <source>
        <dbReference type="EMBL" id="MEE1973266.1"/>
    </source>
</evidence>